<dbReference type="Pfam" id="PF08284">
    <property type="entry name" value="RVP_2"/>
    <property type="match status" value="1"/>
</dbReference>
<organism evidence="2 3">
    <name type="scientific">Dorcoceras hygrometricum</name>
    <dbReference type="NCBI Taxonomy" id="472368"/>
    <lineage>
        <taxon>Eukaryota</taxon>
        <taxon>Viridiplantae</taxon>
        <taxon>Streptophyta</taxon>
        <taxon>Embryophyta</taxon>
        <taxon>Tracheophyta</taxon>
        <taxon>Spermatophyta</taxon>
        <taxon>Magnoliopsida</taxon>
        <taxon>eudicotyledons</taxon>
        <taxon>Gunneridae</taxon>
        <taxon>Pentapetalae</taxon>
        <taxon>asterids</taxon>
        <taxon>lamiids</taxon>
        <taxon>Lamiales</taxon>
        <taxon>Gesneriaceae</taxon>
        <taxon>Didymocarpoideae</taxon>
        <taxon>Trichosporeae</taxon>
        <taxon>Loxocarpinae</taxon>
        <taxon>Dorcoceras</taxon>
    </lineage>
</organism>
<dbReference type="PANTHER" id="PTHR15503">
    <property type="entry name" value="LDOC1 RELATED"/>
    <property type="match status" value="1"/>
</dbReference>
<dbReference type="SUPFAM" id="SSF50630">
    <property type="entry name" value="Acid proteases"/>
    <property type="match status" value="1"/>
</dbReference>
<name>A0A2Z7B0Y6_9LAMI</name>
<gene>
    <name evidence="2" type="ORF">F511_10965</name>
</gene>
<dbReference type="CDD" id="cd00303">
    <property type="entry name" value="retropepsin_like"/>
    <property type="match status" value="1"/>
</dbReference>
<dbReference type="PANTHER" id="PTHR15503:SF22">
    <property type="entry name" value="TRANSPOSON TY3-I GAG POLYPROTEIN"/>
    <property type="match status" value="1"/>
</dbReference>
<dbReference type="AlphaFoldDB" id="A0A2Z7B0Y6"/>
<feature type="compositionally biased region" description="Low complexity" evidence="1">
    <location>
        <begin position="60"/>
        <end position="72"/>
    </location>
</feature>
<dbReference type="EMBL" id="KV010625">
    <property type="protein sequence ID" value="KZV27561.1"/>
    <property type="molecule type" value="Genomic_DNA"/>
</dbReference>
<dbReference type="OrthoDB" id="1934862at2759"/>
<sequence length="330" mass="36180">MGEGGGYNRGRYNMGPSNRPEMLGYDRGRAGPTPNRAAQQEKQGGGPIHRTPFTGHTETNKLNGGSNLQGGNNRRGEVKREGRILSQQEFLKRKEKGLCFRCGEAYSPLHKCAYKLIQVAVIEDDPEEEVDTDEAVEGEEEYPEETTECGTLELPLFSIGGVSQPQTLKLKGSIQGADVVIMIDSGASHNFISRPLGEKLGLNVDESVRFGVCLGDGAKVLGRGLCRDMQIDLGACKLTITGHLFDLGGVDVMLGVDWLRTLGEVRLDWGRMRMKFQEGDRVIELQGDPTLQRSLISFKSILKLTEVEYCATLVTVSRAEANLGGRLMFT</sequence>
<evidence type="ECO:0000313" key="2">
    <source>
        <dbReference type="EMBL" id="KZV27561.1"/>
    </source>
</evidence>
<accession>A0A2Z7B0Y6</accession>
<reference evidence="2 3" key="1">
    <citation type="journal article" date="2015" name="Proc. Natl. Acad. Sci. U.S.A.">
        <title>The resurrection genome of Boea hygrometrica: A blueprint for survival of dehydration.</title>
        <authorList>
            <person name="Xiao L."/>
            <person name="Yang G."/>
            <person name="Zhang L."/>
            <person name="Yang X."/>
            <person name="Zhao S."/>
            <person name="Ji Z."/>
            <person name="Zhou Q."/>
            <person name="Hu M."/>
            <person name="Wang Y."/>
            <person name="Chen M."/>
            <person name="Xu Y."/>
            <person name="Jin H."/>
            <person name="Xiao X."/>
            <person name="Hu G."/>
            <person name="Bao F."/>
            <person name="Hu Y."/>
            <person name="Wan P."/>
            <person name="Li L."/>
            <person name="Deng X."/>
            <person name="Kuang T."/>
            <person name="Xiang C."/>
            <person name="Zhu J.K."/>
            <person name="Oliver M.J."/>
            <person name="He Y."/>
        </authorList>
    </citation>
    <scope>NUCLEOTIDE SEQUENCE [LARGE SCALE GENOMIC DNA]</scope>
    <source>
        <strain evidence="3">cv. XS01</strain>
    </source>
</reference>
<dbReference type="InterPro" id="IPR021109">
    <property type="entry name" value="Peptidase_aspartic_dom_sf"/>
</dbReference>
<evidence type="ECO:0000256" key="1">
    <source>
        <dbReference type="SAM" id="MobiDB-lite"/>
    </source>
</evidence>
<proteinExistence type="predicted"/>
<keyword evidence="3" id="KW-1185">Reference proteome</keyword>
<dbReference type="Proteomes" id="UP000250235">
    <property type="component" value="Unassembled WGS sequence"/>
</dbReference>
<dbReference type="InterPro" id="IPR032567">
    <property type="entry name" value="RTL1-rel"/>
</dbReference>
<protein>
    <submittedName>
        <fullName evidence="2">Uncharacterized protein</fullName>
    </submittedName>
</protein>
<evidence type="ECO:0000313" key="3">
    <source>
        <dbReference type="Proteomes" id="UP000250235"/>
    </source>
</evidence>
<dbReference type="Gene3D" id="2.40.70.10">
    <property type="entry name" value="Acid Proteases"/>
    <property type="match status" value="1"/>
</dbReference>
<feature type="region of interest" description="Disordered" evidence="1">
    <location>
        <begin position="1"/>
        <end position="79"/>
    </location>
</feature>